<dbReference type="Gene3D" id="3.30.160.60">
    <property type="entry name" value="Classic Zinc Finger"/>
    <property type="match status" value="1"/>
</dbReference>
<name>A0AAE1GWF6_9NEOP</name>
<dbReference type="Proteomes" id="UP001219518">
    <property type="component" value="Unassembled WGS sequence"/>
</dbReference>
<organism evidence="4 5">
    <name type="scientific">Frankliniella fusca</name>
    <dbReference type="NCBI Taxonomy" id="407009"/>
    <lineage>
        <taxon>Eukaryota</taxon>
        <taxon>Metazoa</taxon>
        <taxon>Ecdysozoa</taxon>
        <taxon>Arthropoda</taxon>
        <taxon>Hexapoda</taxon>
        <taxon>Insecta</taxon>
        <taxon>Pterygota</taxon>
        <taxon>Neoptera</taxon>
        <taxon>Paraneoptera</taxon>
        <taxon>Thysanoptera</taxon>
        <taxon>Terebrantia</taxon>
        <taxon>Thripoidea</taxon>
        <taxon>Thripidae</taxon>
        <taxon>Frankliniella</taxon>
    </lineage>
</organism>
<feature type="region of interest" description="Disordered" evidence="2">
    <location>
        <begin position="77"/>
        <end position="111"/>
    </location>
</feature>
<dbReference type="InterPro" id="IPR013087">
    <property type="entry name" value="Znf_C2H2_type"/>
</dbReference>
<evidence type="ECO:0000256" key="1">
    <source>
        <dbReference type="PROSITE-ProRule" id="PRU00042"/>
    </source>
</evidence>
<feature type="compositionally biased region" description="Polar residues" evidence="2">
    <location>
        <begin position="101"/>
        <end position="111"/>
    </location>
</feature>
<evidence type="ECO:0000259" key="3">
    <source>
        <dbReference type="PROSITE" id="PS50157"/>
    </source>
</evidence>
<dbReference type="PROSITE" id="PS50157">
    <property type="entry name" value="ZINC_FINGER_C2H2_2"/>
    <property type="match status" value="2"/>
</dbReference>
<feature type="compositionally biased region" description="Basic and acidic residues" evidence="2">
    <location>
        <begin position="77"/>
        <end position="93"/>
    </location>
</feature>
<evidence type="ECO:0000313" key="4">
    <source>
        <dbReference type="EMBL" id="KAK3910063.1"/>
    </source>
</evidence>
<feature type="domain" description="C2H2-type" evidence="3">
    <location>
        <begin position="37"/>
        <end position="63"/>
    </location>
</feature>
<dbReference type="SMART" id="SM00355">
    <property type="entry name" value="ZnF_C2H2"/>
    <property type="match status" value="2"/>
</dbReference>
<evidence type="ECO:0000256" key="2">
    <source>
        <dbReference type="SAM" id="MobiDB-lite"/>
    </source>
</evidence>
<dbReference type="GO" id="GO:0008270">
    <property type="term" value="F:zinc ion binding"/>
    <property type="evidence" value="ECO:0007669"/>
    <property type="project" value="UniProtKB-KW"/>
</dbReference>
<comment type="caution">
    <text evidence="4">The sequence shown here is derived from an EMBL/GenBank/DDBJ whole genome shotgun (WGS) entry which is preliminary data.</text>
</comment>
<feature type="domain" description="C2H2-type" evidence="3">
    <location>
        <begin position="6"/>
        <end position="30"/>
    </location>
</feature>
<sequence>MESPQFPCFVCEKSFTAADSLVSHISLLHSTLTLQKFICKFDGCVRVFDRMKYFKKHLTSHKGVPVSVTSNENKKIRLENNKADVDSNERNESEDPVTETPCESDSSYVHQSAGDQFDPAVFFQAVNNNVLKILGELYRKDSLTRSHIQDVLECMIEIACGSYLDILEDCVIQALKLCNSDKISNVRCLFAIFRGMFDDVNTEHKRFNYFKKQDAYIEPEQYVTGVSNAQKNVKGQIILKPITLTGSFIPPSKILKKFLELPGVFQSIISYMDSLEKETAILENVIQGTLWRDKVKPLFEEKMVLPLNMSYDDFETNKDLGSHSTVHKLGACHITVSCLPPIYQSALENMFLVALFYTSDKYFGLPEVFGPVLDDLKKLEENGLELVIDDKKFTVYFALLLIIGDNLGVNTILGLVETFRANYFCSLCKMHREATETCTSERPDLLRTEQGYLHDLNRNDTSSTGIKGRCIWNDLRSYSIADNLCCDIMHDILEGVGDYDMALIIKIMVSRKYFNYDELNEYVQSFFYGEQEFGNKPPLITSEHVVNDESLKFSATEMLCLIRYFPLMVGHKVPENSEVWNFFLCLRELIDLLFSPKFAVCDLPRLEELITEHHEKYMRLSQRSLRPKYHKMIHYRRLIEKVGPLKPLWAMRWEGKYKEYRQAANSTSCRKKISQTLAIKQSLKVCTRILNKRGLVPRCEFSPLCVSVDVENLDDYENFEDRLPFKERGSKWNIVNWAKVNGTLYKPGMVVVSGLTEFFPSFGTIEVISVTPDHEVRFLTKDLVTVSFNSHLHSYHVKEEISWDCWNFINQKDLVTFCPAHKRLSYDGELYVMLRYPV</sequence>
<reference evidence="4" key="1">
    <citation type="submission" date="2021-07" db="EMBL/GenBank/DDBJ databases">
        <authorList>
            <person name="Catto M.A."/>
            <person name="Jacobson A."/>
            <person name="Kennedy G."/>
            <person name="Labadie P."/>
            <person name="Hunt B.G."/>
            <person name="Srinivasan R."/>
        </authorList>
    </citation>
    <scope>NUCLEOTIDE SEQUENCE</scope>
    <source>
        <strain evidence="4">PL_HMW_Pooled</strain>
        <tissue evidence="4">Head</tissue>
    </source>
</reference>
<gene>
    <name evidence="4" type="ORF">KUF71_020072</name>
</gene>
<dbReference type="PROSITE" id="PS00028">
    <property type="entry name" value="ZINC_FINGER_C2H2_1"/>
    <property type="match status" value="2"/>
</dbReference>
<keyword evidence="1" id="KW-0862">Zinc</keyword>
<reference evidence="4" key="2">
    <citation type="journal article" date="2023" name="BMC Genomics">
        <title>Pest status, molecular evolution, and epigenetic factors derived from the genome assembly of Frankliniella fusca, a thysanopteran phytovirus vector.</title>
        <authorList>
            <person name="Catto M.A."/>
            <person name="Labadie P.E."/>
            <person name="Jacobson A.L."/>
            <person name="Kennedy G.G."/>
            <person name="Srinivasan R."/>
            <person name="Hunt B.G."/>
        </authorList>
    </citation>
    <scope>NUCLEOTIDE SEQUENCE</scope>
    <source>
        <strain evidence="4">PL_HMW_Pooled</strain>
    </source>
</reference>
<dbReference type="AlphaFoldDB" id="A0AAE1GWF6"/>
<keyword evidence="1" id="KW-0863">Zinc-finger</keyword>
<accession>A0AAE1GWF6</accession>
<evidence type="ECO:0000313" key="5">
    <source>
        <dbReference type="Proteomes" id="UP001219518"/>
    </source>
</evidence>
<proteinExistence type="predicted"/>
<keyword evidence="1" id="KW-0479">Metal-binding</keyword>
<dbReference type="EMBL" id="JAHWGI010000144">
    <property type="protein sequence ID" value="KAK3910063.1"/>
    <property type="molecule type" value="Genomic_DNA"/>
</dbReference>
<keyword evidence="5" id="KW-1185">Reference proteome</keyword>
<protein>
    <submittedName>
        <fullName evidence="4">Zinc finger protein 687</fullName>
    </submittedName>
</protein>